<sequence length="106" mass="12193">MLGAHYGIKQRRANAQINLGVWRVEAGSCQINWWLPYQSLERAEHGAQGGHAGLWRAKKHKNDEFCTQRVDIDRELVHYRQYFAGSGRGGHQSAFAFLRIERCNNP</sequence>
<reference evidence="1 2" key="1">
    <citation type="submission" date="2018-11" db="EMBL/GenBank/DDBJ databases">
        <authorList>
            <consortium name="Pathogen Informatics"/>
        </authorList>
    </citation>
    <scope>NUCLEOTIDE SEQUENCE [LARGE SCALE GENOMIC DNA]</scope>
    <source>
        <strain evidence="1 2">NCTC10327</strain>
    </source>
</reference>
<dbReference type="Pfam" id="PF13651">
    <property type="entry name" value="EcoRI_methylase"/>
    <property type="match status" value="1"/>
</dbReference>
<comment type="caution">
    <text evidence="1">The sequence shown here is derived from an EMBL/GenBank/DDBJ whole genome shotgun (WGS) entry which is preliminary data.</text>
</comment>
<evidence type="ECO:0000313" key="2">
    <source>
        <dbReference type="Proteomes" id="UP000269974"/>
    </source>
</evidence>
<evidence type="ECO:0000313" key="1">
    <source>
        <dbReference type="EMBL" id="VDG77169.1"/>
    </source>
</evidence>
<dbReference type="RefSeq" id="WP_049620237.1">
    <property type="nucleotide sequence ID" value="NZ_LFUS01000036.1"/>
</dbReference>
<dbReference type="AlphaFoldDB" id="A0A0K9ES88"/>
<accession>A0A0K9ES88</accession>
<name>A0A0K9ES88_9ACTO</name>
<dbReference type="InterPro" id="IPR025247">
    <property type="entry name" value="EcoRI-like_methylase"/>
</dbReference>
<protein>
    <submittedName>
        <fullName evidence="1">Uncharacterized protein</fullName>
    </submittedName>
</protein>
<gene>
    <name evidence="1" type="ORF">NCTC10327_01787</name>
</gene>
<dbReference type="EMBL" id="UYIO01000001">
    <property type="protein sequence ID" value="VDG77169.1"/>
    <property type="molecule type" value="Genomic_DNA"/>
</dbReference>
<proteinExistence type="predicted"/>
<dbReference type="Proteomes" id="UP000269974">
    <property type="component" value="Unassembled WGS sequence"/>
</dbReference>
<organism evidence="1 2">
    <name type="scientific">Actinobaculum suis</name>
    <dbReference type="NCBI Taxonomy" id="1657"/>
    <lineage>
        <taxon>Bacteria</taxon>
        <taxon>Bacillati</taxon>
        <taxon>Actinomycetota</taxon>
        <taxon>Actinomycetes</taxon>
        <taxon>Actinomycetales</taxon>
        <taxon>Actinomycetaceae</taxon>
        <taxon>Actinobaculum</taxon>
    </lineage>
</organism>